<gene>
    <name evidence="2" type="ORF">M8T91_01765</name>
</gene>
<evidence type="ECO:0000256" key="1">
    <source>
        <dbReference type="SAM" id="SignalP"/>
    </source>
</evidence>
<feature type="chain" id="PRO_5046527122" description="Secreted protein" evidence="1">
    <location>
        <begin position="24"/>
        <end position="245"/>
    </location>
</feature>
<dbReference type="EMBL" id="CP098023">
    <property type="protein sequence ID" value="WKD50183.1"/>
    <property type="molecule type" value="Genomic_DNA"/>
</dbReference>
<keyword evidence="1" id="KW-0732">Signal</keyword>
<evidence type="ECO:0008006" key="4">
    <source>
        <dbReference type="Google" id="ProtNLM"/>
    </source>
</evidence>
<evidence type="ECO:0000313" key="2">
    <source>
        <dbReference type="EMBL" id="WKD50183.1"/>
    </source>
</evidence>
<organism evidence="2 3">
    <name type="scientific">Microbulbifer spongiae</name>
    <dbReference type="NCBI Taxonomy" id="2944933"/>
    <lineage>
        <taxon>Bacteria</taxon>
        <taxon>Pseudomonadati</taxon>
        <taxon>Pseudomonadota</taxon>
        <taxon>Gammaproteobacteria</taxon>
        <taxon>Cellvibrionales</taxon>
        <taxon>Microbulbiferaceae</taxon>
        <taxon>Microbulbifer</taxon>
    </lineage>
</organism>
<protein>
    <recommendedName>
        <fullName evidence="4">Secreted protein</fullName>
    </recommendedName>
</protein>
<proteinExistence type="predicted"/>
<sequence length="245" mass="27650">MIYCQSKAIALAGLLSLGLCAQADSKVLDTVKFDNGKEFQFIALTNNGQVQDIGVLESGPVGTRSLADMGAGDLNPLDLYYALTENREAPEVMRKLYSASVGSAWLAEAFKENSDITFPTAILAPCEDNWFLARFGDLQVGYDHHDGPDNGAYLNTHIGSYFWWRRHNIDKVHIGVCVQSSNDYTHVFFKYRTAGSNTWQTAFENYYVPQGYYYHWRCNSCTGYDWWQEHDPVKSGIYDIGADWS</sequence>
<keyword evidence="3" id="KW-1185">Reference proteome</keyword>
<dbReference type="RefSeq" id="WP_301416242.1">
    <property type="nucleotide sequence ID" value="NZ_CP098023.1"/>
</dbReference>
<dbReference type="Proteomes" id="UP001321520">
    <property type="component" value="Chromosome"/>
</dbReference>
<accession>A0ABY9EB23</accession>
<reference evidence="2 3" key="1">
    <citation type="submission" date="2022-05" db="EMBL/GenBank/DDBJ databases">
        <title>Microbulbifer sp. nov., isolated from sponge.</title>
        <authorList>
            <person name="Gao L."/>
        </authorList>
    </citation>
    <scope>NUCLEOTIDE SEQUENCE [LARGE SCALE GENOMIC DNA]</scope>
    <source>
        <strain evidence="2 3">MI-G</strain>
    </source>
</reference>
<evidence type="ECO:0000313" key="3">
    <source>
        <dbReference type="Proteomes" id="UP001321520"/>
    </source>
</evidence>
<feature type="signal peptide" evidence="1">
    <location>
        <begin position="1"/>
        <end position="23"/>
    </location>
</feature>
<name>A0ABY9EB23_9GAMM</name>